<reference evidence="2 3" key="1">
    <citation type="submission" date="2019-01" db="EMBL/GenBank/DDBJ databases">
        <title>A draft genome assembly of the solar-powered sea slug Elysia chlorotica.</title>
        <authorList>
            <person name="Cai H."/>
            <person name="Li Q."/>
            <person name="Fang X."/>
            <person name="Li J."/>
            <person name="Curtis N.E."/>
            <person name="Altenburger A."/>
            <person name="Shibata T."/>
            <person name="Feng M."/>
            <person name="Maeda T."/>
            <person name="Schwartz J.A."/>
            <person name="Shigenobu S."/>
            <person name="Lundholm N."/>
            <person name="Nishiyama T."/>
            <person name="Yang H."/>
            <person name="Hasebe M."/>
            <person name="Li S."/>
            <person name="Pierce S.K."/>
            <person name="Wang J."/>
        </authorList>
    </citation>
    <scope>NUCLEOTIDE SEQUENCE [LARGE SCALE GENOMIC DNA]</scope>
    <source>
        <strain evidence="2">EC2010</strain>
        <tissue evidence="2">Whole organism of an adult</tissue>
    </source>
</reference>
<comment type="caution">
    <text evidence="2">The sequence shown here is derived from an EMBL/GenBank/DDBJ whole genome shotgun (WGS) entry which is preliminary data.</text>
</comment>
<feature type="region of interest" description="Disordered" evidence="1">
    <location>
        <begin position="1"/>
        <end position="36"/>
    </location>
</feature>
<protein>
    <submittedName>
        <fullName evidence="2">Uncharacterized protein</fullName>
    </submittedName>
</protein>
<dbReference type="AlphaFoldDB" id="A0A3S0ZGR3"/>
<dbReference type="OrthoDB" id="6154506at2759"/>
<evidence type="ECO:0000313" key="3">
    <source>
        <dbReference type="Proteomes" id="UP000271974"/>
    </source>
</evidence>
<gene>
    <name evidence="2" type="ORF">EGW08_013685</name>
</gene>
<keyword evidence="3" id="KW-1185">Reference proteome</keyword>
<dbReference type="STRING" id="188477.A0A3S0ZGR3"/>
<dbReference type="Proteomes" id="UP000271974">
    <property type="component" value="Unassembled WGS sequence"/>
</dbReference>
<sequence>MSESGAESVSGRKSSKDSVEKKPSLTGSKVLSSDCPDNPPCTACTLLRCKTGYISSTCAPCTLKPTRCSISSIMRPTSPACCPPTSCSTGCPPSPLCGPRCPPSPCCPPRCPPSPLCGPRCCPSPSCCSRCPPPPSSFYLPKCPPSPPCIPKCPPSPLCCPPSPSCCPPRCPPLCSPCAPTRFTIPPRCFRCCEVTSCPIPLPRSPCDPICCPLPRCDPCRPKCDPCLPRCDPCRPKCDPCLPRCDPCRPKCDPCLPRCDPCRPRCDPCLPRCDPCRPKCDPCAPKCDPCAPKCDPCAPKCPLKYDPCCPCEEKKTEKEEAPPEEKPCHKCPSDVELERPKYFKEEFISGDETWNVHGVRIKNTDPLSPGTSTVKVGEPLTVSLCVEVNNTSCLSANNITAYMWTHMKTMCNPCGTWKDLPLHYQCDKSSVDECGNKLIVYSSTLTPTESDTFRLTFNIKFGMTLVWANNYGADNMVGVSG</sequence>
<feature type="compositionally biased region" description="Basic and acidic residues" evidence="1">
    <location>
        <begin position="14"/>
        <end position="23"/>
    </location>
</feature>
<accession>A0A3S0ZGR3</accession>
<evidence type="ECO:0000313" key="2">
    <source>
        <dbReference type="EMBL" id="RUS78542.1"/>
    </source>
</evidence>
<organism evidence="2 3">
    <name type="scientific">Elysia chlorotica</name>
    <name type="common">Eastern emerald elysia</name>
    <name type="synonym">Sea slug</name>
    <dbReference type="NCBI Taxonomy" id="188477"/>
    <lineage>
        <taxon>Eukaryota</taxon>
        <taxon>Metazoa</taxon>
        <taxon>Spiralia</taxon>
        <taxon>Lophotrochozoa</taxon>
        <taxon>Mollusca</taxon>
        <taxon>Gastropoda</taxon>
        <taxon>Heterobranchia</taxon>
        <taxon>Euthyneura</taxon>
        <taxon>Panpulmonata</taxon>
        <taxon>Sacoglossa</taxon>
        <taxon>Placobranchoidea</taxon>
        <taxon>Plakobranchidae</taxon>
        <taxon>Elysia</taxon>
    </lineage>
</organism>
<dbReference type="EMBL" id="RQTK01000503">
    <property type="protein sequence ID" value="RUS78542.1"/>
    <property type="molecule type" value="Genomic_DNA"/>
</dbReference>
<evidence type="ECO:0000256" key="1">
    <source>
        <dbReference type="SAM" id="MobiDB-lite"/>
    </source>
</evidence>
<proteinExistence type="predicted"/>
<name>A0A3S0ZGR3_ELYCH</name>